<dbReference type="Pfam" id="PF01762">
    <property type="entry name" value="Galactosyl_T"/>
    <property type="match status" value="1"/>
</dbReference>
<proteinExistence type="inferred from homology"/>
<evidence type="ECO:0000256" key="9">
    <source>
        <dbReference type="ARBA" id="ARBA00023136"/>
    </source>
</evidence>
<evidence type="ECO:0000256" key="3">
    <source>
        <dbReference type="ARBA" id="ARBA00022676"/>
    </source>
</evidence>
<dbReference type="GO" id="GO:0006493">
    <property type="term" value="P:protein O-linked glycosylation"/>
    <property type="evidence" value="ECO:0007669"/>
    <property type="project" value="TreeGrafter"/>
</dbReference>
<dbReference type="AlphaFoldDB" id="A0A1I7Z6T3"/>
<evidence type="ECO:0000313" key="11">
    <source>
        <dbReference type="Proteomes" id="UP000095287"/>
    </source>
</evidence>
<reference evidence="12" key="1">
    <citation type="submission" date="2016-11" db="UniProtKB">
        <authorList>
            <consortium name="WormBaseParasite"/>
        </authorList>
    </citation>
    <scope>IDENTIFICATION</scope>
</reference>
<organism evidence="11 12">
    <name type="scientific">Steinernema glaseri</name>
    <dbReference type="NCBI Taxonomy" id="37863"/>
    <lineage>
        <taxon>Eukaryota</taxon>
        <taxon>Metazoa</taxon>
        <taxon>Ecdysozoa</taxon>
        <taxon>Nematoda</taxon>
        <taxon>Chromadorea</taxon>
        <taxon>Rhabditida</taxon>
        <taxon>Tylenchina</taxon>
        <taxon>Panagrolaimomorpha</taxon>
        <taxon>Strongyloidoidea</taxon>
        <taxon>Steinernematidae</taxon>
        <taxon>Steinernema</taxon>
    </lineage>
</organism>
<dbReference type="Proteomes" id="UP000095287">
    <property type="component" value="Unplaced"/>
</dbReference>
<keyword evidence="5 10" id="KW-0812">Transmembrane</keyword>
<dbReference type="PANTHER" id="PTHR11214">
    <property type="entry name" value="BETA-1,3-N-ACETYLGLUCOSAMINYLTRANSFERASE"/>
    <property type="match status" value="1"/>
</dbReference>
<evidence type="ECO:0000313" key="12">
    <source>
        <dbReference type="WBParaSite" id="L893_g23433.t1"/>
    </source>
</evidence>
<sequence>MDRENGTRILWCTSVSVSVSSPVKMRLHWVAFFAVLLIIHLIIVWYGGKIITLSPATMRSISVNAVFANYKFTYEIITDFRRERCAGKKLYVFIMTTGPSVSERAIIRKTWADKKHTSKSVVLFIVGDNKNQSTSELLEFEREQYNDIIQTTIPDVYNFTAFKVIS</sequence>
<evidence type="ECO:0000256" key="5">
    <source>
        <dbReference type="ARBA" id="ARBA00022692"/>
    </source>
</evidence>
<dbReference type="GO" id="GO:0000139">
    <property type="term" value="C:Golgi membrane"/>
    <property type="evidence" value="ECO:0007669"/>
    <property type="project" value="UniProtKB-SubCell"/>
</dbReference>
<dbReference type="PANTHER" id="PTHR11214:SF3">
    <property type="entry name" value="BETA-1,3-GALACTOSYLTRANSFERASE 6"/>
    <property type="match status" value="1"/>
</dbReference>
<name>A0A1I7Z6T3_9BILA</name>
<keyword evidence="6 10" id="KW-0735">Signal-anchor</keyword>
<dbReference type="GO" id="GO:0016758">
    <property type="term" value="F:hexosyltransferase activity"/>
    <property type="evidence" value="ECO:0007669"/>
    <property type="project" value="InterPro"/>
</dbReference>
<evidence type="ECO:0000256" key="6">
    <source>
        <dbReference type="ARBA" id="ARBA00022968"/>
    </source>
</evidence>
<keyword evidence="7 10" id="KW-1133">Transmembrane helix</keyword>
<dbReference type="InterPro" id="IPR002659">
    <property type="entry name" value="Glyco_trans_31"/>
</dbReference>
<evidence type="ECO:0000256" key="4">
    <source>
        <dbReference type="ARBA" id="ARBA00022679"/>
    </source>
</evidence>
<keyword evidence="3 10" id="KW-0328">Glycosyltransferase</keyword>
<comment type="subcellular location">
    <subcellularLocation>
        <location evidence="1 10">Golgi apparatus membrane</location>
        <topology evidence="1 10">Single-pass type II membrane protein</topology>
    </subcellularLocation>
</comment>
<accession>A0A1I7Z6T3</accession>
<evidence type="ECO:0000256" key="1">
    <source>
        <dbReference type="ARBA" id="ARBA00004323"/>
    </source>
</evidence>
<evidence type="ECO:0000256" key="7">
    <source>
        <dbReference type="ARBA" id="ARBA00022989"/>
    </source>
</evidence>
<evidence type="ECO:0000256" key="2">
    <source>
        <dbReference type="ARBA" id="ARBA00008661"/>
    </source>
</evidence>
<comment type="similarity">
    <text evidence="2 10">Belongs to the glycosyltransferase 31 family.</text>
</comment>
<keyword evidence="11" id="KW-1185">Reference proteome</keyword>
<evidence type="ECO:0000256" key="8">
    <source>
        <dbReference type="ARBA" id="ARBA00023034"/>
    </source>
</evidence>
<dbReference type="WBParaSite" id="L893_g23433.t1">
    <property type="protein sequence ID" value="L893_g23433.t1"/>
    <property type="gene ID" value="L893_g23433"/>
</dbReference>
<keyword evidence="9 10" id="KW-0472">Membrane</keyword>
<feature type="transmembrane region" description="Helical" evidence="10">
    <location>
        <begin position="27"/>
        <end position="48"/>
    </location>
</feature>
<keyword evidence="8 10" id="KW-0333">Golgi apparatus</keyword>
<keyword evidence="4" id="KW-0808">Transferase</keyword>
<evidence type="ECO:0000256" key="10">
    <source>
        <dbReference type="RuleBase" id="RU363063"/>
    </source>
</evidence>
<protein>
    <recommendedName>
        <fullName evidence="10">Hexosyltransferase</fullName>
        <ecNumber evidence="10">2.4.1.-</ecNumber>
    </recommendedName>
</protein>
<dbReference type="EC" id="2.4.1.-" evidence="10"/>